<evidence type="ECO:0000256" key="6">
    <source>
        <dbReference type="ARBA" id="ARBA00022679"/>
    </source>
</evidence>
<dbReference type="EC" id="2.4.1.21" evidence="8"/>
<dbReference type="GO" id="GO:0004373">
    <property type="term" value="F:alpha-1,4-glucan glucosyltransferase (UDP-glucose donor) activity"/>
    <property type="evidence" value="ECO:0007669"/>
    <property type="project" value="InterPro"/>
</dbReference>
<comment type="similarity">
    <text evidence="4 8">Belongs to the glycosyltransferase 1 family. Bacterial/plant glycogen synthase subfamily.</text>
</comment>
<comment type="function">
    <text evidence="2 8">Synthesizes alpha-1,4-glucan chains using ADP-glucose.</text>
</comment>
<dbReference type="NCBIfam" id="NF001899">
    <property type="entry name" value="PRK00654.1-2"/>
    <property type="match status" value="1"/>
</dbReference>
<keyword evidence="12" id="KW-1185">Reference proteome</keyword>
<dbReference type="InParanoid" id="B4D6N7"/>
<feature type="domain" description="Starch synthase catalytic" evidence="10">
    <location>
        <begin position="2"/>
        <end position="237"/>
    </location>
</feature>
<accession>B4D6N7</accession>
<keyword evidence="5 8" id="KW-0328">Glycosyltransferase</keyword>
<dbReference type="SUPFAM" id="SSF53756">
    <property type="entry name" value="UDP-Glycosyltransferase/glycogen phosphorylase"/>
    <property type="match status" value="1"/>
</dbReference>
<dbReference type="InterPro" id="IPR013534">
    <property type="entry name" value="Starch_synth_cat_dom"/>
</dbReference>
<evidence type="ECO:0000256" key="3">
    <source>
        <dbReference type="ARBA" id="ARBA00004964"/>
    </source>
</evidence>
<comment type="catalytic activity">
    <reaction evidence="1 8">
        <text>[(1-&gt;4)-alpha-D-glucosyl](n) + ADP-alpha-D-glucose = [(1-&gt;4)-alpha-D-glucosyl](n+1) + ADP + H(+)</text>
        <dbReference type="Rhea" id="RHEA:18189"/>
        <dbReference type="Rhea" id="RHEA-COMP:9584"/>
        <dbReference type="Rhea" id="RHEA-COMP:9587"/>
        <dbReference type="ChEBI" id="CHEBI:15378"/>
        <dbReference type="ChEBI" id="CHEBI:15444"/>
        <dbReference type="ChEBI" id="CHEBI:57498"/>
        <dbReference type="ChEBI" id="CHEBI:456216"/>
        <dbReference type="EC" id="2.4.1.21"/>
    </reaction>
</comment>
<dbReference type="GO" id="GO:0005978">
    <property type="term" value="P:glycogen biosynthetic process"/>
    <property type="evidence" value="ECO:0007669"/>
    <property type="project" value="UniProtKB-UniRule"/>
</dbReference>
<dbReference type="eggNOG" id="COG0297">
    <property type="taxonomic scope" value="Bacteria"/>
</dbReference>
<evidence type="ECO:0000313" key="11">
    <source>
        <dbReference type="EMBL" id="EDY17838.1"/>
    </source>
</evidence>
<dbReference type="PANTHER" id="PTHR45825:SF11">
    <property type="entry name" value="ALPHA AMYLASE DOMAIN-CONTAINING PROTEIN"/>
    <property type="match status" value="1"/>
</dbReference>
<keyword evidence="6 8" id="KW-0808">Transferase</keyword>
<evidence type="ECO:0000256" key="5">
    <source>
        <dbReference type="ARBA" id="ARBA00022676"/>
    </source>
</evidence>
<keyword evidence="7 8" id="KW-0320">Glycogen biosynthesis</keyword>
<evidence type="ECO:0000256" key="1">
    <source>
        <dbReference type="ARBA" id="ARBA00001478"/>
    </source>
</evidence>
<dbReference type="NCBIfam" id="TIGR02095">
    <property type="entry name" value="glgA"/>
    <property type="match status" value="1"/>
</dbReference>
<feature type="binding site" evidence="8">
    <location>
        <position position="15"/>
    </location>
    <ligand>
        <name>ADP-alpha-D-glucose</name>
        <dbReference type="ChEBI" id="CHEBI:57498"/>
    </ligand>
</feature>
<dbReference type="UniPathway" id="UPA00164"/>
<evidence type="ECO:0000256" key="2">
    <source>
        <dbReference type="ARBA" id="ARBA00002764"/>
    </source>
</evidence>
<protein>
    <recommendedName>
        <fullName evidence="8">Glycogen synthase</fullName>
        <ecNumber evidence="8">2.4.1.21</ecNumber>
    </recommendedName>
    <alternativeName>
        <fullName evidence="8">Starch [bacterial glycogen] synthase</fullName>
    </alternativeName>
</protein>
<dbReference type="Pfam" id="PF00534">
    <property type="entry name" value="Glycos_transf_1"/>
    <property type="match status" value="1"/>
</dbReference>
<evidence type="ECO:0000259" key="10">
    <source>
        <dbReference type="Pfam" id="PF08323"/>
    </source>
</evidence>
<dbReference type="Pfam" id="PF08323">
    <property type="entry name" value="Glyco_transf_5"/>
    <property type="match status" value="1"/>
</dbReference>
<evidence type="ECO:0000256" key="7">
    <source>
        <dbReference type="ARBA" id="ARBA00023056"/>
    </source>
</evidence>
<name>B4D6N7_9BACT</name>
<evidence type="ECO:0000256" key="4">
    <source>
        <dbReference type="ARBA" id="ARBA00010281"/>
    </source>
</evidence>
<dbReference type="Proteomes" id="UP000005824">
    <property type="component" value="Unassembled WGS sequence"/>
</dbReference>
<evidence type="ECO:0000313" key="12">
    <source>
        <dbReference type="Proteomes" id="UP000005824"/>
    </source>
</evidence>
<dbReference type="STRING" id="497964.CfE428DRAFT_4577"/>
<dbReference type="RefSeq" id="WP_006981898.1">
    <property type="nucleotide sequence ID" value="NZ_ABVL01000016.1"/>
</dbReference>
<evidence type="ECO:0000259" key="9">
    <source>
        <dbReference type="Pfam" id="PF00534"/>
    </source>
</evidence>
<dbReference type="EMBL" id="ABVL01000016">
    <property type="protein sequence ID" value="EDY17838.1"/>
    <property type="molecule type" value="Genomic_DNA"/>
</dbReference>
<dbReference type="CDD" id="cd03791">
    <property type="entry name" value="GT5_Glycogen_synthase_DULL1-like"/>
    <property type="match status" value="1"/>
</dbReference>
<sequence>MKILFTGSEMAPLARTGGLGDVLEALPAALAADGHEVSVVLPCYRGLPERKDLNVKSTGVEISVSVGYKRLPAEVLECSVPNGVQVFLLKQDEFFDRTGLYGTEGHDYPDNAERFIYFSRAVVELARRAMPPPDILHVHDWQVGLIPALVKEKKLPFKTVLTIHNLAYQGSFWGLDFGLTNLPGHYFGASGVEFYGNLNLLKGGIVFADAITTVSERYAREIQTPEGGAGLDAVMREHAHKLTGILNGVDYEVWDPATDEMLPKKYSAKNLAGKEKCREALLEQLGLAPDPTGPVLVMVTRLTQQKGIELLFPVIDRLLADDVRLVILGEGDLGFESELMLASRRHADRFAFRPNTDEKLSHLIYAGGDVFLMPSQFEPCGLSAMYALRYGTLPIAHATGGLYESIQDYDPTANSGHGFLFYDYNADAFWDTIMRMRSYFTDAERWKQLQLRAMACDFSWASAVPRYEEIYTRVLRGKS</sequence>
<dbReference type="PANTHER" id="PTHR45825">
    <property type="entry name" value="GRANULE-BOUND STARCH SYNTHASE 1, CHLOROPLASTIC/AMYLOPLASTIC"/>
    <property type="match status" value="1"/>
</dbReference>
<proteinExistence type="inferred from homology"/>
<organism evidence="11 12">
    <name type="scientific">Chthoniobacter flavus Ellin428</name>
    <dbReference type="NCBI Taxonomy" id="497964"/>
    <lineage>
        <taxon>Bacteria</taxon>
        <taxon>Pseudomonadati</taxon>
        <taxon>Verrucomicrobiota</taxon>
        <taxon>Spartobacteria</taxon>
        <taxon>Chthoniobacterales</taxon>
        <taxon>Chthoniobacteraceae</taxon>
        <taxon>Chthoniobacter</taxon>
    </lineage>
</organism>
<dbReference type="GO" id="GO:0009011">
    <property type="term" value="F:alpha-1,4-glucan glucosyltransferase (ADP-glucose donor) activity"/>
    <property type="evidence" value="ECO:0007669"/>
    <property type="project" value="UniProtKB-UniRule"/>
</dbReference>
<dbReference type="InterPro" id="IPR001296">
    <property type="entry name" value="Glyco_trans_1"/>
</dbReference>
<dbReference type="HAMAP" id="MF_00484">
    <property type="entry name" value="Glycogen_synth"/>
    <property type="match status" value="1"/>
</dbReference>
<comment type="caution">
    <text evidence="11">The sequence shown here is derived from an EMBL/GenBank/DDBJ whole genome shotgun (WGS) entry which is preliminary data.</text>
</comment>
<dbReference type="FunCoup" id="B4D6N7">
    <property type="interactions" value="292"/>
</dbReference>
<comment type="pathway">
    <text evidence="3 8">Glycan biosynthesis; glycogen biosynthesis.</text>
</comment>
<dbReference type="Gene3D" id="3.40.50.2000">
    <property type="entry name" value="Glycogen Phosphorylase B"/>
    <property type="match status" value="2"/>
</dbReference>
<feature type="domain" description="Glycosyl transferase family 1" evidence="9">
    <location>
        <begin position="290"/>
        <end position="436"/>
    </location>
</feature>
<dbReference type="AlphaFoldDB" id="B4D6N7"/>
<reference evidence="11 12" key="1">
    <citation type="journal article" date="2011" name="J. Bacteriol.">
        <title>Genome sequence of Chthoniobacter flavus Ellin428, an aerobic heterotrophic soil bacterium.</title>
        <authorList>
            <person name="Kant R."/>
            <person name="van Passel M.W."/>
            <person name="Palva A."/>
            <person name="Lucas S."/>
            <person name="Lapidus A."/>
            <person name="Glavina Del Rio T."/>
            <person name="Dalin E."/>
            <person name="Tice H."/>
            <person name="Bruce D."/>
            <person name="Goodwin L."/>
            <person name="Pitluck S."/>
            <person name="Larimer F.W."/>
            <person name="Land M.L."/>
            <person name="Hauser L."/>
            <person name="Sangwan P."/>
            <person name="de Vos W.M."/>
            <person name="Janssen P.H."/>
            <person name="Smidt H."/>
        </authorList>
    </citation>
    <scope>NUCLEOTIDE SEQUENCE [LARGE SCALE GENOMIC DNA]</scope>
    <source>
        <strain evidence="11 12">Ellin428</strain>
    </source>
</reference>
<dbReference type="InterPro" id="IPR011835">
    <property type="entry name" value="GS/SS"/>
</dbReference>
<gene>
    <name evidence="8" type="primary">glgA</name>
    <name evidence="11" type="ORF">CfE428DRAFT_4577</name>
</gene>
<evidence type="ECO:0000256" key="8">
    <source>
        <dbReference type="HAMAP-Rule" id="MF_00484"/>
    </source>
</evidence>